<dbReference type="PANTHER" id="PTHR33507">
    <property type="entry name" value="INNER MEMBRANE PROTEIN YBBJ"/>
    <property type="match status" value="1"/>
</dbReference>
<name>A0A519BES8_ACIG2</name>
<gene>
    <name evidence="7" type="ORF">EVJ46_09660</name>
</gene>
<comment type="caution">
    <text evidence="7">The sequence shown here is derived from an EMBL/GenBank/DDBJ whole genome shotgun (WGS) entry which is preliminary data.</text>
</comment>
<evidence type="ECO:0000259" key="6">
    <source>
        <dbReference type="Pfam" id="PF01957"/>
    </source>
</evidence>
<evidence type="ECO:0000256" key="1">
    <source>
        <dbReference type="ARBA" id="ARBA00004141"/>
    </source>
</evidence>
<keyword evidence="3 5" id="KW-1133">Transmembrane helix</keyword>
<dbReference type="EMBL" id="SGBC01000004">
    <property type="protein sequence ID" value="RZD15776.1"/>
    <property type="molecule type" value="Genomic_DNA"/>
</dbReference>
<protein>
    <recommendedName>
        <fullName evidence="6">NfeD-like C-terminal domain-containing protein</fullName>
    </recommendedName>
</protein>
<dbReference type="Gene3D" id="2.40.50.140">
    <property type="entry name" value="Nucleic acid-binding proteins"/>
    <property type="match status" value="1"/>
</dbReference>
<reference evidence="7 8" key="1">
    <citation type="journal article" date="2019" name="ISME J.">
        <title>Insights into ecological role of a new deltaproteobacterial order Candidatus Acidulodesulfobacterales by metagenomics and metatranscriptomics.</title>
        <authorList>
            <person name="Tan S."/>
            <person name="Liu J."/>
            <person name="Fang Y."/>
            <person name="Hedlund B.P."/>
            <person name="Lian Z.H."/>
            <person name="Huang L.Y."/>
            <person name="Li J.T."/>
            <person name="Huang L.N."/>
            <person name="Li W.J."/>
            <person name="Jiang H.C."/>
            <person name="Dong H.L."/>
            <person name="Shu W.S."/>
        </authorList>
    </citation>
    <scope>NUCLEOTIDE SEQUENCE [LARGE SCALE GENOMIC DNA]</scope>
    <source>
        <strain evidence="7">AP2</strain>
    </source>
</reference>
<evidence type="ECO:0000256" key="3">
    <source>
        <dbReference type="ARBA" id="ARBA00022989"/>
    </source>
</evidence>
<dbReference type="GO" id="GO:0016020">
    <property type="term" value="C:membrane"/>
    <property type="evidence" value="ECO:0007669"/>
    <property type="project" value="UniProtKB-SubCell"/>
</dbReference>
<evidence type="ECO:0000313" key="7">
    <source>
        <dbReference type="EMBL" id="RZD15776.1"/>
    </source>
</evidence>
<dbReference type="InterPro" id="IPR052165">
    <property type="entry name" value="Membrane_assoc_protease"/>
</dbReference>
<organism evidence="7 8">
    <name type="scientific">Acididesulfobacter guangdongensis</name>
    <dbReference type="NCBI Taxonomy" id="2597225"/>
    <lineage>
        <taxon>Bacteria</taxon>
        <taxon>Deltaproteobacteria</taxon>
        <taxon>Candidatus Acidulodesulfobacterales</taxon>
        <taxon>Candidatus Acididesulfobacter</taxon>
    </lineage>
</organism>
<dbReference type="Pfam" id="PF01957">
    <property type="entry name" value="NfeD"/>
    <property type="match status" value="1"/>
</dbReference>
<feature type="domain" description="NfeD-like C-terminal" evidence="6">
    <location>
        <begin position="91"/>
        <end position="136"/>
    </location>
</feature>
<dbReference type="AlphaFoldDB" id="A0A519BES8"/>
<dbReference type="InterPro" id="IPR012340">
    <property type="entry name" value="NA-bd_OB-fold"/>
</dbReference>
<feature type="transmembrane region" description="Helical" evidence="5">
    <location>
        <begin position="55"/>
        <end position="78"/>
    </location>
</feature>
<feature type="transmembrane region" description="Helical" evidence="5">
    <location>
        <begin position="31"/>
        <end position="49"/>
    </location>
</feature>
<dbReference type="Proteomes" id="UP000316562">
    <property type="component" value="Unassembled WGS sequence"/>
</dbReference>
<evidence type="ECO:0000256" key="4">
    <source>
        <dbReference type="ARBA" id="ARBA00023136"/>
    </source>
</evidence>
<feature type="transmembrane region" description="Helical" evidence="5">
    <location>
        <begin position="6"/>
        <end position="24"/>
    </location>
</feature>
<evidence type="ECO:0000256" key="2">
    <source>
        <dbReference type="ARBA" id="ARBA00022692"/>
    </source>
</evidence>
<accession>A0A519BES8</accession>
<keyword evidence="2 5" id="KW-0812">Transmembrane</keyword>
<dbReference type="PANTHER" id="PTHR33507:SF4">
    <property type="entry name" value="NODULATION COMPETITIVENESS PROTEIN NFED"/>
    <property type="match status" value="1"/>
</dbReference>
<evidence type="ECO:0000313" key="8">
    <source>
        <dbReference type="Proteomes" id="UP000316562"/>
    </source>
</evidence>
<keyword evidence="4 5" id="KW-0472">Membrane</keyword>
<evidence type="ECO:0000256" key="5">
    <source>
        <dbReference type="SAM" id="Phobius"/>
    </source>
</evidence>
<proteinExistence type="predicted"/>
<dbReference type="InterPro" id="IPR002810">
    <property type="entry name" value="NfeD-like_C"/>
</dbReference>
<dbReference type="SUPFAM" id="SSF141322">
    <property type="entry name" value="NfeD domain-like"/>
    <property type="match status" value="1"/>
</dbReference>
<comment type="subcellular location">
    <subcellularLocation>
        <location evidence="1">Membrane</location>
        <topology evidence="1">Multi-pass membrane protein</topology>
    </subcellularLocation>
</comment>
<sequence>MMITVAYILVFVAFALIVSDFFVFSYGVLTSVSAVLFVVGTIIIFMYSAKTPTLFMHIVMPTYIAIVIFIVIFFILGYKAQKTSRKSPVDNIINSAADVVEDIPANGFGQIDLNGERWEAYADEPIAKGRKVVIIEAPNSSSLIDKDSLKLKVKVLK</sequence>